<keyword evidence="8" id="KW-0963">Cytoplasm</keyword>
<dbReference type="EC" id="3.4.11.10" evidence="8"/>
<feature type="active site" evidence="8">
    <location>
        <position position="332"/>
    </location>
</feature>
<dbReference type="InterPro" id="IPR023042">
    <property type="entry name" value="Peptidase_M17_leu_NH2_pept"/>
</dbReference>
<feature type="domain" description="Cytosol aminopeptidase" evidence="9">
    <location>
        <begin position="326"/>
        <end position="333"/>
    </location>
</feature>
<evidence type="ECO:0000256" key="8">
    <source>
        <dbReference type="HAMAP-Rule" id="MF_00181"/>
    </source>
</evidence>
<dbReference type="NCBIfam" id="NF002081">
    <property type="entry name" value="PRK00913.3-3"/>
    <property type="match status" value="1"/>
</dbReference>
<feature type="binding site" evidence="8">
    <location>
        <position position="330"/>
    </location>
    <ligand>
        <name>Mn(2+)</name>
        <dbReference type="ChEBI" id="CHEBI:29035"/>
        <label>2</label>
    </ligand>
</feature>
<name>A0A1I5RYF3_9BACT</name>
<dbReference type="PANTHER" id="PTHR11963:SF23">
    <property type="entry name" value="CYTOSOL AMINOPEPTIDASE"/>
    <property type="match status" value="1"/>
</dbReference>
<feature type="binding site" evidence="8">
    <location>
        <position position="269"/>
    </location>
    <ligand>
        <name>Mn(2+)</name>
        <dbReference type="ChEBI" id="CHEBI:29035"/>
        <label>2</label>
    </ligand>
</feature>
<feature type="binding site" evidence="8">
    <location>
        <position position="251"/>
    </location>
    <ligand>
        <name>Mn(2+)</name>
        <dbReference type="ChEBI" id="CHEBI:29035"/>
        <label>1</label>
    </ligand>
</feature>
<dbReference type="RefSeq" id="WP_092913178.1">
    <property type="nucleotide sequence ID" value="NZ_FOXB01000029.1"/>
</dbReference>
<comment type="cofactor">
    <cofactor evidence="8">
        <name>Mn(2+)</name>
        <dbReference type="ChEBI" id="CHEBI:29035"/>
    </cofactor>
    <text evidence="8">Binds 2 manganese ions per subunit.</text>
</comment>
<dbReference type="SUPFAM" id="SSF52949">
    <property type="entry name" value="Macro domain-like"/>
    <property type="match status" value="1"/>
</dbReference>
<proteinExistence type="inferred from homology"/>
<dbReference type="InterPro" id="IPR011356">
    <property type="entry name" value="Leucine_aapep/pepB"/>
</dbReference>
<feature type="binding site" evidence="8">
    <location>
        <position position="246"/>
    </location>
    <ligand>
        <name>Mn(2+)</name>
        <dbReference type="ChEBI" id="CHEBI:29035"/>
        <label>2</label>
    </ligand>
</feature>
<feature type="binding site" evidence="8">
    <location>
        <position position="328"/>
    </location>
    <ligand>
        <name>Mn(2+)</name>
        <dbReference type="ChEBI" id="CHEBI:29035"/>
        <label>1</label>
    </ligand>
</feature>
<dbReference type="Pfam" id="PF02789">
    <property type="entry name" value="Peptidase_M17_N"/>
    <property type="match status" value="1"/>
</dbReference>
<dbReference type="Gene3D" id="3.40.630.10">
    <property type="entry name" value="Zn peptidases"/>
    <property type="match status" value="1"/>
</dbReference>
<dbReference type="GO" id="GO:0006508">
    <property type="term" value="P:proteolysis"/>
    <property type="evidence" value="ECO:0007669"/>
    <property type="project" value="UniProtKB-KW"/>
</dbReference>
<dbReference type="Proteomes" id="UP000199227">
    <property type="component" value="Unassembled WGS sequence"/>
</dbReference>
<keyword evidence="11" id="KW-1185">Reference proteome</keyword>
<dbReference type="OrthoDB" id="9809354at2"/>
<keyword evidence="6 8" id="KW-0378">Hydrolase</keyword>
<dbReference type="PROSITE" id="PS00631">
    <property type="entry name" value="CYTOSOL_AP"/>
    <property type="match status" value="1"/>
</dbReference>
<keyword evidence="4 8" id="KW-0031">Aminopeptidase</keyword>
<protein>
    <recommendedName>
        <fullName evidence="8">Probable cytosol aminopeptidase</fullName>
        <ecNumber evidence="8">3.4.11.1</ecNumber>
    </recommendedName>
    <alternativeName>
        <fullName evidence="8">Leucine aminopeptidase</fullName>
        <shortName evidence="8">LAP</shortName>
        <ecNumber evidence="8">3.4.11.10</ecNumber>
    </alternativeName>
    <alternativeName>
        <fullName evidence="8">Leucyl aminopeptidase</fullName>
    </alternativeName>
</protein>
<evidence type="ECO:0000256" key="4">
    <source>
        <dbReference type="ARBA" id="ARBA00022438"/>
    </source>
</evidence>
<feature type="active site" evidence="8">
    <location>
        <position position="258"/>
    </location>
</feature>
<evidence type="ECO:0000313" key="11">
    <source>
        <dbReference type="Proteomes" id="UP000199227"/>
    </source>
</evidence>
<dbReference type="HAMAP" id="MF_00181">
    <property type="entry name" value="Cytosol_peptidase_M17"/>
    <property type="match status" value="1"/>
</dbReference>
<dbReference type="SUPFAM" id="SSF53187">
    <property type="entry name" value="Zn-dependent exopeptidases"/>
    <property type="match status" value="1"/>
</dbReference>
<feature type="binding site" evidence="8">
    <location>
        <position position="251"/>
    </location>
    <ligand>
        <name>Mn(2+)</name>
        <dbReference type="ChEBI" id="CHEBI:29035"/>
        <label>2</label>
    </ligand>
</feature>
<evidence type="ECO:0000256" key="5">
    <source>
        <dbReference type="ARBA" id="ARBA00022670"/>
    </source>
</evidence>
<comment type="subcellular location">
    <subcellularLocation>
        <location evidence="8">Cytoplasm</location>
    </subcellularLocation>
</comment>
<dbReference type="InterPro" id="IPR008283">
    <property type="entry name" value="Peptidase_M17_N"/>
</dbReference>
<dbReference type="NCBIfam" id="NF002073">
    <property type="entry name" value="PRK00913.1-2"/>
    <property type="match status" value="1"/>
</dbReference>
<reference evidence="10 11" key="1">
    <citation type="submission" date="2016-10" db="EMBL/GenBank/DDBJ databases">
        <authorList>
            <person name="de Groot N.N."/>
        </authorList>
    </citation>
    <scope>NUCLEOTIDE SEQUENCE [LARGE SCALE GENOMIC DNA]</scope>
    <source>
        <strain evidence="10 11">EP1-55-1</strain>
    </source>
</reference>
<evidence type="ECO:0000256" key="3">
    <source>
        <dbReference type="ARBA" id="ARBA00009528"/>
    </source>
</evidence>
<feature type="binding site" evidence="8">
    <location>
        <position position="330"/>
    </location>
    <ligand>
        <name>Mn(2+)</name>
        <dbReference type="ChEBI" id="CHEBI:29035"/>
        <label>1</label>
    </ligand>
</feature>
<keyword evidence="7 8" id="KW-0464">Manganese</keyword>
<dbReference type="InterPro" id="IPR043472">
    <property type="entry name" value="Macro_dom-like"/>
</dbReference>
<evidence type="ECO:0000256" key="6">
    <source>
        <dbReference type="ARBA" id="ARBA00022801"/>
    </source>
</evidence>
<dbReference type="PANTHER" id="PTHR11963">
    <property type="entry name" value="LEUCINE AMINOPEPTIDASE-RELATED"/>
    <property type="match status" value="1"/>
</dbReference>
<dbReference type="InterPro" id="IPR000819">
    <property type="entry name" value="Peptidase_M17_C"/>
</dbReference>
<evidence type="ECO:0000256" key="7">
    <source>
        <dbReference type="ARBA" id="ARBA00023211"/>
    </source>
</evidence>
<accession>A0A1I5RYF3</accession>
<dbReference type="EMBL" id="FOXB01000029">
    <property type="protein sequence ID" value="SFP63522.1"/>
    <property type="molecule type" value="Genomic_DNA"/>
</dbReference>
<comment type="catalytic activity">
    <reaction evidence="1 8">
        <text>Release of an N-terminal amino acid, Xaa-|-Yaa-, in which Xaa is preferably Leu, but may be other amino acids including Pro although not Arg or Lys, and Yaa may be Pro. Amino acid amides and methyl esters are also readily hydrolyzed, but rates on arylamides are exceedingly low.</text>
        <dbReference type="EC" id="3.4.11.1"/>
    </reaction>
</comment>
<dbReference type="Pfam" id="PF00883">
    <property type="entry name" value="Peptidase_M17"/>
    <property type="match status" value="1"/>
</dbReference>
<evidence type="ECO:0000313" key="10">
    <source>
        <dbReference type="EMBL" id="SFP63522.1"/>
    </source>
</evidence>
<dbReference type="EC" id="3.4.11.1" evidence="8"/>
<sequence length="490" mass="53572">MKIEIVPQLRSEINADLEIICVVKKDLDHPWIEDKETLQLLGFEGSQDQTCLLAQSKRIYVGADSIDHDDIRSAYAAAIKALRNTKVEHVKTALYLGGNLIQNLQAMVEGIILGDYEFDTYKTEKAKHPIKNVTIAAEDFNGKEIDIEQAKKAVEDAITVAKATNFTREIINTPPDDMTPVKLAEIATTLAETNGLECTVLDEKGLEEEKMGAFLAVSRASAHPPRLIHLTYKPKDAKYKIALVGKGLTYDSGGLSLKPSDYMVTMKSDKSGACAVLGIMKAVSELGLPVEVHGIIGATENMIGGNAYKPDDILKAKNGKTIEIRNTDAEGRLVLADCLCYAQEKVTPDYLFDFATLTGACVVALGEYTTGIMGHDSRLKHSFSRAAAKAGELTGTLPFNRYLKKLLKSSVADVCNISSSRYGGAITAALFLDHFIEEEYKDKWLHLDIAGPAFVEKEWGYNPAGASGAGVRMTIKWFEQIIKEECTVVS</sequence>
<dbReference type="GO" id="GO:0005737">
    <property type="term" value="C:cytoplasm"/>
    <property type="evidence" value="ECO:0007669"/>
    <property type="project" value="UniProtKB-SubCell"/>
</dbReference>
<keyword evidence="5 8" id="KW-0645">Protease</keyword>
<evidence type="ECO:0000256" key="1">
    <source>
        <dbReference type="ARBA" id="ARBA00000135"/>
    </source>
</evidence>
<evidence type="ECO:0000259" key="9">
    <source>
        <dbReference type="PROSITE" id="PS00631"/>
    </source>
</evidence>
<dbReference type="Gene3D" id="3.40.220.10">
    <property type="entry name" value="Leucine Aminopeptidase, subunit E, domain 1"/>
    <property type="match status" value="1"/>
</dbReference>
<organism evidence="10 11">
    <name type="scientific">Hydrogenimonas thermophila</name>
    <dbReference type="NCBI Taxonomy" id="223786"/>
    <lineage>
        <taxon>Bacteria</taxon>
        <taxon>Pseudomonadati</taxon>
        <taxon>Campylobacterota</taxon>
        <taxon>Epsilonproteobacteria</taxon>
        <taxon>Campylobacterales</taxon>
        <taxon>Hydrogenimonadaceae</taxon>
        <taxon>Hydrogenimonas</taxon>
    </lineage>
</organism>
<gene>
    <name evidence="8" type="primary">pepA</name>
    <name evidence="10" type="ORF">SAMN05216234_12931</name>
</gene>
<dbReference type="AlphaFoldDB" id="A0A1I5RYF3"/>
<evidence type="ECO:0000256" key="2">
    <source>
        <dbReference type="ARBA" id="ARBA00000967"/>
    </source>
</evidence>
<comment type="function">
    <text evidence="8">Presumably involved in the processing and regular turnover of intracellular proteins. Catalyzes the removal of unsubstituted N-terminal amino acids from various peptides.</text>
</comment>
<dbReference type="PRINTS" id="PR00481">
    <property type="entry name" value="LAMNOPPTDASE"/>
</dbReference>
<comment type="catalytic activity">
    <reaction evidence="2 8">
        <text>Release of an N-terminal amino acid, preferentially leucine, but not glutamic or aspartic acids.</text>
        <dbReference type="EC" id="3.4.11.10"/>
    </reaction>
</comment>
<dbReference type="GO" id="GO:0030145">
    <property type="term" value="F:manganese ion binding"/>
    <property type="evidence" value="ECO:0007669"/>
    <property type="project" value="UniProtKB-UniRule"/>
</dbReference>
<dbReference type="CDD" id="cd00433">
    <property type="entry name" value="Peptidase_M17"/>
    <property type="match status" value="1"/>
</dbReference>
<keyword evidence="8" id="KW-0479">Metal-binding</keyword>
<dbReference type="STRING" id="223786.SAMN05216234_12931"/>
<comment type="similarity">
    <text evidence="3 8">Belongs to the peptidase M17 family.</text>
</comment>
<dbReference type="GO" id="GO:0070006">
    <property type="term" value="F:metalloaminopeptidase activity"/>
    <property type="evidence" value="ECO:0007669"/>
    <property type="project" value="InterPro"/>
</dbReference>